<evidence type="ECO:0008006" key="6">
    <source>
        <dbReference type="Google" id="ProtNLM"/>
    </source>
</evidence>
<evidence type="ECO:0000256" key="2">
    <source>
        <dbReference type="ARBA" id="ARBA00022980"/>
    </source>
</evidence>
<dbReference type="InterPro" id="IPR057268">
    <property type="entry name" value="Ribosomal_L18"/>
</dbReference>
<dbReference type="Proteomes" id="UP000050949">
    <property type="component" value="Unassembled WGS sequence"/>
</dbReference>
<evidence type="ECO:0000256" key="1">
    <source>
        <dbReference type="ARBA" id="ARBA00007116"/>
    </source>
</evidence>
<dbReference type="Gene3D" id="3.30.420.100">
    <property type="match status" value="1"/>
</dbReference>
<name>A0A0R1X9R3_9LACO</name>
<dbReference type="GO" id="GO:0003735">
    <property type="term" value="F:structural constituent of ribosome"/>
    <property type="evidence" value="ECO:0007669"/>
    <property type="project" value="InterPro"/>
</dbReference>
<comment type="similarity">
    <text evidence="1">Belongs to the universal ribosomal protein uL18 family.</text>
</comment>
<dbReference type="PANTHER" id="PTHR12899:SF3">
    <property type="entry name" value="LARGE RIBOSOMAL SUBUNIT PROTEIN UL18M"/>
    <property type="match status" value="1"/>
</dbReference>
<dbReference type="InterPro" id="IPR005484">
    <property type="entry name" value="Ribosomal_uL18_bac/plant/anim"/>
</dbReference>
<dbReference type="GO" id="GO:0008097">
    <property type="term" value="F:5S rRNA binding"/>
    <property type="evidence" value="ECO:0007669"/>
    <property type="project" value="TreeGrafter"/>
</dbReference>
<evidence type="ECO:0000256" key="3">
    <source>
        <dbReference type="ARBA" id="ARBA00023274"/>
    </source>
</evidence>
<proteinExistence type="inferred from homology"/>
<dbReference type="GO" id="GO:0006412">
    <property type="term" value="P:translation"/>
    <property type="evidence" value="ECO:0007669"/>
    <property type="project" value="InterPro"/>
</dbReference>
<dbReference type="SUPFAM" id="SSF53137">
    <property type="entry name" value="Translational machinery components"/>
    <property type="match status" value="1"/>
</dbReference>
<dbReference type="PANTHER" id="PTHR12899">
    <property type="entry name" value="39S RIBOSOMAL PROTEIN L18, MITOCHONDRIAL"/>
    <property type="match status" value="1"/>
</dbReference>
<sequence length="56" mass="5994">MAQGTKTEQAAKVGEAVAKRAADKGVKEVVFDRGGYLYHGRVEALAEAARENGLQF</sequence>
<dbReference type="eggNOG" id="COG0256">
    <property type="taxonomic scope" value="Bacteria"/>
</dbReference>
<reference evidence="4 5" key="1">
    <citation type="journal article" date="2015" name="Genome Announc.">
        <title>Expanding the biotechnology potential of lactobacilli through comparative genomics of 213 strains and associated genera.</title>
        <authorList>
            <person name="Sun Z."/>
            <person name="Harris H.M."/>
            <person name="McCann A."/>
            <person name="Guo C."/>
            <person name="Argimon S."/>
            <person name="Zhang W."/>
            <person name="Yang X."/>
            <person name="Jeffery I.B."/>
            <person name="Cooney J.C."/>
            <person name="Kagawa T.F."/>
            <person name="Liu W."/>
            <person name="Song Y."/>
            <person name="Salvetti E."/>
            <person name="Wrobel A."/>
            <person name="Rasinkangas P."/>
            <person name="Parkhill J."/>
            <person name="Rea M.C."/>
            <person name="O'Sullivan O."/>
            <person name="Ritari J."/>
            <person name="Douillard F.P."/>
            <person name="Paul Ross R."/>
            <person name="Yang R."/>
            <person name="Briner A.E."/>
            <person name="Felis G.E."/>
            <person name="de Vos W.M."/>
            <person name="Barrangou R."/>
            <person name="Klaenhammer T.R."/>
            <person name="Caufield P.W."/>
            <person name="Cui Y."/>
            <person name="Zhang H."/>
            <person name="O'Toole P.W."/>
        </authorList>
    </citation>
    <scope>NUCLEOTIDE SEQUENCE [LARGE SCALE GENOMIC DNA]</scope>
    <source>
        <strain evidence="4 5">DSM 16991</strain>
    </source>
</reference>
<organism evidence="4 5">
    <name type="scientific">Schleiferilactobacillus harbinensis DSM 16991</name>
    <dbReference type="NCBI Taxonomy" id="1122147"/>
    <lineage>
        <taxon>Bacteria</taxon>
        <taxon>Bacillati</taxon>
        <taxon>Bacillota</taxon>
        <taxon>Bacilli</taxon>
        <taxon>Lactobacillales</taxon>
        <taxon>Lactobacillaceae</taxon>
        <taxon>Schleiferilactobacillus</taxon>
    </lineage>
</organism>
<gene>
    <name evidence="4" type="ORF">FC91_GL001394</name>
</gene>
<keyword evidence="2" id="KW-0689">Ribosomal protein</keyword>
<dbReference type="AlphaFoldDB" id="A0A0R1X9R3"/>
<keyword evidence="3" id="KW-0687">Ribonucleoprotein</keyword>
<comment type="caution">
    <text evidence="4">The sequence shown here is derived from an EMBL/GenBank/DDBJ whole genome shotgun (WGS) entry which is preliminary data.</text>
</comment>
<evidence type="ECO:0000313" key="4">
    <source>
        <dbReference type="EMBL" id="KRM24633.1"/>
    </source>
</evidence>
<dbReference type="GO" id="GO:0022625">
    <property type="term" value="C:cytosolic large ribosomal subunit"/>
    <property type="evidence" value="ECO:0007669"/>
    <property type="project" value="TreeGrafter"/>
</dbReference>
<dbReference type="PATRIC" id="fig|1122147.4.peg.1444"/>
<dbReference type="EMBL" id="AZFW01000139">
    <property type="protein sequence ID" value="KRM24633.1"/>
    <property type="molecule type" value="Genomic_DNA"/>
</dbReference>
<evidence type="ECO:0000313" key="5">
    <source>
        <dbReference type="Proteomes" id="UP000050949"/>
    </source>
</evidence>
<accession>A0A0R1X9R3</accession>
<dbReference type="Pfam" id="PF00861">
    <property type="entry name" value="Ribosomal_L18p"/>
    <property type="match status" value="1"/>
</dbReference>
<protein>
    <recommendedName>
        <fullName evidence="6">50S ribosomal protein L18</fullName>
    </recommendedName>
</protein>
<dbReference type="CDD" id="cd00432">
    <property type="entry name" value="Ribosomal_L18_L5e"/>
    <property type="match status" value="1"/>
</dbReference>